<accession>A0AAV4D649</accession>
<dbReference type="Proteomes" id="UP000735302">
    <property type="component" value="Unassembled WGS sequence"/>
</dbReference>
<organism evidence="1 2">
    <name type="scientific">Plakobranchus ocellatus</name>
    <dbReference type="NCBI Taxonomy" id="259542"/>
    <lineage>
        <taxon>Eukaryota</taxon>
        <taxon>Metazoa</taxon>
        <taxon>Spiralia</taxon>
        <taxon>Lophotrochozoa</taxon>
        <taxon>Mollusca</taxon>
        <taxon>Gastropoda</taxon>
        <taxon>Heterobranchia</taxon>
        <taxon>Euthyneura</taxon>
        <taxon>Panpulmonata</taxon>
        <taxon>Sacoglossa</taxon>
        <taxon>Placobranchoidea</taxon>
        <taxon>Plakobranchidae</taxon>
        <taxon>Plakobranchus</taxon>
    </lineage>
</organism>
<evidence type="ECO:0000313" key="2">
    <source>
        <dbReference type="Proteomes" id="UP000735302"/>
    </source>
</evidence>
<gene>
    <name evidence="1" type="ORF">PoB_006619300</name>
</gene>
<comment type="caution">
    <text evidence="1">The sequence shown here is derived from an EMBL/GenBank/DDBJ whole genome shotgun (WGS) entry which is preliminary data.</text>
</comment>
<protein>
    <submittedName>
        <fullName evidence="1">Uncharacterized protein</fullName>
    </submittedName>
</protein>
<keyword evidence="2" id="KW-1185">Reference proteome</keyword>
<proteinExistence type="predicted"/>
<dbReference type="EMBL" id="BLXT01007505">
    <property type="protein sequence ID" value="GFO39688.1"/>
    <property type="molecule type" value="Genomic_DNA"/>
</dbReference>
<dbReference type="AlphaFoldDB" id="A0AAV4D649"/>
<name>A0AAV4D649_9GAST</name>
<evidence type="ECO:0000313" key="1">
    <source>
        <dbReference type="EMBL" id="GFO39688.1"/>
    </source>
</evidence>
<reference evidence="1 2" key="1">
    <citation type="journal article" date="2021" name="Elife">
        <title>Chloroplast acquisition without the gene transfer in kleptoplastic sea slugs, Plakobranchus ocellatus.</title>
        <authorList>
            <person name="Maeda T."/>
            <person name="Takahashi S."/>
            <person name="Yoshida T."/>
            <person name="Shimamura S."/>
            <person name="Takaki Y."/>
            <person name="Nagai Y."/>
            <person name="Toyoda A."/>
            <person name="Suzuki Y."/>
            <person name="Arimoto A."/>
            <person name="Ishii H."/>
            <person name="Satoh N."/>
            <person name="Nishiyama T."/>
            <person name="Hasebe M."/>
            <person name="Maruyama T."/>
            <person name="Minagawa J."/>
            <person name="Obokata J."/>
            <person name="Shigenobu S."/>
        </authorList>
    </citation>
    <scope>NUCLEOTIDE SEQUENCE [LARGE SCALE GENOMIC DNA]</scope>
</reference>
<sequence>MSSFKLPPFYNFLLPRWLRRLSGHFDEPVFFHWLPQTTSEIGSAYSSQMLCCTLASRWWEEPSVIRKLQTATRVLACGRLAPRVHPIISKTRFASWKFHGDTLPQNVVYRPSPVFPILFFLSS</sequence>